<dbReference type="AlphaFoldDB" id="A0A0V1LXU7"/>
<accession>A0A0V1LXU7</accession>
<name>A0A0V1LXU7_9BILA</name>
<comment type="caution">
    <text evidence="1">The sequence shown here is derived from an EMBL/GenBank/DDBJ whole genome shotgun (WGS) entry which is preliminary data.</text>
</comment>
<protein>
    <submittedName>
        <fullName evidence="1">Uncharacterized protein</fullName>
    </submittedName>
</protein>
<dbReference type="EMBL" id="JYDO01001293">
    <property type="protein sequence ID" value="KRZ64262.1"/>
    <property type="molecule type" value="Genomic_DNA"/>
</dbReference>
<evidence type="ECO:0000313" key="1">
    <source>
        <dbReference type="EMBL" id="KRZ64262.1"/>
    </source>
</evidence>
<proteinExistence type="predicted"/>
<sequence>MWLPQRFKGPQFIESKHIYYQNILAMINNIKKRGHNKDLKKL</sequence>
<organism evidence="1 2">
    <name type="scientific">Trichinella papuae</name>
    <dbReference type="NCBI Taxonomy" id="268474"/>
    <lineage>
        <taxon>Eukaryota</taxon>
        <taxon>Metazoa</taxon>
        <taxon>Ecdysozoa</taxon>
        <taxon>Nematoda</taxon>
        <taxon>Enoplea</taxon>
        <taxon>Dorylaimia</taxon>
        <taxon>Trichinellida</taxon>
        <taxon>Trichinellidae</taxon>
        <taxon>Trichinella</taxon>
    </lineage>
</organism>
<gene>
    <name evidence="1" type="ORF">T10_11425</name>
</gene>
<reference evidence="1 2" key="1">
    <citation type="submission" date="2015-01" db="EMBL/GenBank/DDBJ databases">
        <title>Evolution of Trichinella species and genotypes.</title>
        <authorList>
            <person name="Korhonen P.K."/>
            <person name="Edoardo P."/>
            <person name="Giuseppe L.R."/>
            <person name="Gasser R.B."/>
        </authorList>
    </citation>
    <scope>NUCLEOTIDE SEQUENCE [LARGE SCALE GENOMIC DNA]</scope>
    <source>
        <strain evidence="1">ISS1980</strain>
    </source>
</reference>
<keyword evidence="2" id="KW-1185">Reference proteome</keyword>
<dbReference type="Proteomes" id="UP000054843">
    <property type="component" value="Unassembled WGS sequence"/>
</dbReference>
<evidence type="ECO:0000313" key="2">
    <source>
        <dbReference type="Proteomes" id="UP000054843"/>
    </source>
</evidence>